<evidence type="ECO:0000313" key="3">
    <source>
        <dbReference type="Proteomes" id="UP000050465"/>
    </source>
</evidence>
<evidence type="ECO:0000259" key="1">
    <source>
        <dbReference type="Pfam" id="PF08241"/>
    </source>
</evidence>
<sequence>MNWRDVTYPVMAYFRRKRLAELLRIYPDLENYSVLDVGGRPFIWELLKEHYNIVPKKLVLLNTPSENLLCESGDYTVKIADGCNLPYENQSFDLVFSNSVLEHVGRKNEMVQFSQECERVGKKIYIQTPNRWFPVDAHLGVAFIHWLPRPLYKKLCFLSLRYPFTINNPIERRNFDREFETTELLTLNQLQHLFPQRKIVAEKFLFLKKSFVVVSQ</sequence>
<dbReference type="Pfam" id="PF08241">
    <property type="entry name" value="Methyltransf_11"/>
    <property type="match status" value="1"/>
</dbReference>
<dbReference type="SUPFAM" id="SSF53335">
    <property type="entry name" value="S-adenosyl-L-methionine-dependent methyltransferases"/>
    <property type="match status" value="1"/>
</dbReference>
<accession>A0A0P8C3Q4</accession>
<reference evidence="2 3" key="1">
    <citation type="submission" date="2015-09" db="EMBL/GenBank/DDBJ databases">
        <title>Identification and resolution of microdiversity through metagenomic sequencing of parallel consortia.</title>
        <authorList>
            <person name="Nelson W.C."/>
            <person name="Romine M.F."/>
            <person name="Lindemann S.R."/>
        </authorList>
    </citation>
    <scope>NUCLEOTIDE SEQUENCE [LARGE SCALE GENOMIC DNA]</scope>
    <source>
        <strain evidence="2">Ana</strain>
    </source>
</reference>
<dbReference type="GO" id="GO:0008757">
    <property type="term" value="F:S-adenosylmethionine-dependent methyltransferase activity"/>
    <property type="evidence" value="ECO:0007669"/>
    <property type="project" value="InterPro"/>
</dbReference>
<dbReference type="GO" id="GO:0032259">
    <property type="term" value="P:methylation"/>
    <property type="evidence" value="ECO:0007669"/>
    <property type="project" value="UniProtKB-KW"/>
</dbReference>
<dbReference type="Gene3D" id="3.40.50.150">
    <property type="entry name" value="Vaccinia Virus protein VP39"/>
    <property type="match status" value="1"/>
</dbReference>
<dbReference type="PATRIC" id="fig|1666911.3.peg.3937"/>
<feature type="domain" description="Methyltransferase type 11" evidence="1">
    <location>
        <begin position="75"/>
        <end position="122"/>
    </location>
</feature>
<name>A0A0P8C3Q4_9CYAN</name>
<evidence type="ECO:0000313" key="2">
    <source>
        <dbReference type="EMBL" id="KPQ36169.1"/>
    </source>
</evidence>
<dbReference type="EMBL" id="LJZR01000008">
    <property type="protein sequence ID" value="KPQ36169.1"/>
    <property type="molecule type" value="Genomic_DNA"/>
</dbReference>
<keyword evidence="2" id="KW-0489">Methyltransferase</keyword>
<organism evidence="2 3">
    <name type="scientific">Phormidesmis priestleyi Ana</name>
    <dbReference type="NCBI Taxonomy" id="1666911"/>
    <lineage>
        <taxon>Bacteria</taxon>
        <taxon>Bacillati</taxon>
        <taxon>Cyanobacteriota</taxon>
        <taxon>Cyanophyceae</taxon>
        <taxon>Leptolyngbyales</taxon>
        <taxon>Leptolyngbyaceae</taxon>
        <taxon>Phormidesmis</taxon>
    </lineage>
</organism>
<comment type="caution">
    <text evidence="2">The sequence shown here is derived from an EMBL/GenBank/DDBJ whole genome shotgun (WGS) entry which is preliminary data.</text>
</comment>
<dbReference type="AlphaFoldDB" id="A0A0P8C3Q4"/>
<dbReference type="Proteomes" id="UP000050465">
    <property type="component" value="Unassembled WGS sequence"/>
</dbReference>
<dbReference type="STRING" id="1666911.HLUCCA11_08115"/>
<dbReference type="InterPro" id="IPR029063">
    <property type="entry name" value="SAM-dependent_MTases_sf"/>
</dbReference>
<dbReference type="InterPro" id="IPR013216">
    <property type="entry name" value="Methyltransf_11"/>
</dbReference>
<protein>
    <submittedName>
        <fullName evidence="2">Methyltransferase domain</fullName>
    </submittedName>
</protein>
<gene>
    <name evidence="2" type="ORF">HLUCCA11_08115</name>
</gene>
<proteinExistence type="predicted"/>
<keyword evidence="2" id="KW-0808">Transferase</keyword>